<feature type="compositionally biased region" description="Basic and acidic residues" evidence="1">
    <location>
        <begin position="267"/>
        <end position="278"/>
    </location>
</feature>
<feature type="region of interest" description="Disordered" evidence="1">
    <location>
        <begin position="72"/>
        <end position="184"/>
    </location>
</feature>
<organism evidence="2 3">
    <name type="scientific">Rhypophila decipiens</name>
    <dbReference type="NCBI Taxonomy" id="261697"/>
    <lineage>
        <taxon>Eukaryota</taxon>
        <taxon>Fungi</taxon>
        <taxon>Dikarya</taxon>
        <taxon>Ascomycota</taxon>
        <taxon>Pezizomycotina</taxon>
        <taxon>Sordariomycetes</taxon>
        <taxon>Sordariomycetidae</taxon>
        <taxon>Sordariales</taxon>
        <taxon>Naviculisporaceae</taxon>
        <taxon>Rhypophila</taxon>
    </lineage>
</organism>
<evidence type="ECO:0000313" key="2">
    <source>
        <dbReference type="EMBL" id="KAK4218723.1"/>
    </source>
</evidence>
<feature type="compositionally biased region" description="Basic and acidic residues" evidence="1">
    <location>
        <begin position="232"/>
        <end position="247"/>
    </location>
</feature>
<gene>
    <name evidence="2" type="ORF">QBC37DRAFT_395317</name>
</gene>
<sequence>MARRRGNRLSRAFANLGGEAEPQVISRNLAINLNGADGVVCQVQNHAQSVDETIEVTVIPKRRLRRVIVRVEDDESSRDSSEPEVVVTTSKSGSGQNGRRQRQHRSNGRNDENIPPAGNSDGHAGHDGGDIPIRTAKNVTRDRRSKNRDDRSHHADIPTPTSSGSSANPHRPVHVPVDRPTRPVSMMAVLPSTGRGHRSTAELSSTSAQPLSARFDLASRISQLNPFKSSRATKDQPTDKGKSKDTGNSRQSKRHSEMYRNAGYEYGADHGTDHDSRCSKTPRAESSGSSTPGSYLDDYEHCCHSCERIRNSNFQKEHPVREGEKVRPNLCTTCRDKLEDGRSQVLGPRGENLSNSYWCNSCGCQRSTHYRIKNGPPGATELTSTNICSLCVRKARRHEEARRRREAELLESKQPPAKKTRDNNDGAESSRAHQQDNPPSASSTTFSNASTYLPDERRTNHENGERSVPSDFALAPAPTRRHRVPRASCAAAGPSQPRQDDTNDKARGKVKVDSTTRAAAAAAGRGSSRMAYNNNEAIQTEVDNGNGNDNDRRNVAATPPATAPVSVESQDDKGQQAEGAQPEGFIHNSAAAWAALDMDDVLFHAMTMDPAERAARRARLYGERPRRSSSSSPGSSVRGENSPVEANASTYPHGEDDSVVSPDDDSSSYWSSDDDDDDDGDSAIFYLEATNRRGQRLRIPTRRWSLSSLLTI</sequence>
<comment type="caution">
    <text evidence="2">The sequence shown here is derived from an EMBL/GenBank/DDBJ whole genome shotgun (WGS) entry which is preliminary data.</text>
</comment>
<feature type="compositionally biased region" description="Polar residues" evidence="1">
    <location>
        <begin position="159"/>
        <end position="168"/>
    </location>
</feature>
<evidence type="ECO:0000313" key="3">
    <source>
        <dbReference type="Proteomes" id="UP001301769"/>
    </source>
</evidence>
<keyword evidence="3" id="KW-1185">Reference proteome</keyword>
<feature type="compositionally biased region" description="Basic and acidic residues" evidence="1">
    <location>
        <begin position="616"/>
        <end position="626"/>
    </location>
</feature>
<feature type="compositionally biased region" description="Basic and acidic residues" evidence="1">
    <location>
        <begin position="419"/>
        <end position="434"/>
    </location>
</feature>
<feature type="region of interest" description="Disordered" evidence="1">
    <location>
        <begin position="223"/>
        <end position="293"/>
    </location>
</feature>
<feature type="compositionally biased region" description="Low complexity" evidence="1">
    <location>
        <begin position="628"/>
        <end position="639"/>
    </location>
</feature>
<feature type="compositionally biased region" description="Polar residues" evidence="1">
    <location>
        <begin position="284"/>
        <end position="293"/>
    </location>
</feature>
<reference evidence="2" key="1">
    <citation type="journal article" date="2023" name="Mol. Phylogenet. Evol.">
        <title>Genome-scale phylogeny and comparative genomics of the fungal order Sordariales.</title>
        <authorList>
            <person name="Hensen N."/>
            <person name="Bonometti L."/>
            <person name="Westerberg I."/>
            <person name="Brannstrom I.O."/>
            <person name="Guillou S."/>
            <person name="Cros-Aarteil S."/>
            <person name="Calhoun S."/>
            <person name="Haridas S."/>
            <person name="Kuo A."/>
            <person name="Mondo S."/>
            <person name="Pangilinan J."/>
            <person name="Riley R."/>
            <person name="LaButti K."/>
            <person name="Andreopoulos B."/>
            <person name="Lipzen A."/>
            <person name="Chen C."/>
            <person name="Yan M."/>
            <person name="Daum C."/>
            <person name="Ng V."/>
            <person name="Clum A."/>
            <person name="Steindorff A."/>
            <person name="Ohm R.A."/>
            <person name="Martin F."/>
            <person name="Silar P."/>
            <person name="Natvig D.O."/>
            <person name="Lalanne C."/>
            <person name="Gautier V."/>
            <person name="Ament-Velasquez S.L."/>
            <person name="Kruys A."/>
            <person name="Hutchinson M.I."/>
            <person name="Powell A.J."/>
            <person name="Barry K."/>
            <person name="Miller A.N."/>
            <person name="Grigoriev I.V."/>
            <person name="Debuchy R."/>
            <person name="Gladieux P."/>
            <person name="Hiltunen Thoren M."/>
            <person name="Johannesson H."/>
        </authorList>
    </citation>
    <scope>NUCLEOTIDE SEQUENCE</scope>
    <source>
        <strain evidence="2">PSN293</strain>
    </source>
</reference>
<feature type="compositionally biased region" description="Polar residues" evidence="1">
    <location>
        <begin position="530"/>
        <end position="542"/>
    </location>
</feature>
<feature type="compositionally biased region" description="Basic and acidic residues" evidence="1">
    <location>
        <begin position="454"/>
        <end position="465"/>
    </location>
</feature>
<feature type="compositionally biased region" description="Basic and acidic residues" evidence="1">
    <location>
        <begin position="139"/>
        <end position="156"/>
    </location>
</feature>
<feature type="compositionally biased region" description="Low complexity" evidence="1">
    <location>
        <begin position="437"/>
        <end position="450"/>
    </location>
</feature>
<feature type="compositionally biased region" description="Polar residues" evidence="1">
    <location>
        <begin position="88"/>
        <end position="98"/>
    </location>
</feature>
<name>A0AAN7BCB4_9PEZI</name>
<feature type="compositionally biased region" description="Acidic residues" evidence="1">
    <location>
        <begin position="662"/>
        <end position="681"/>
    </location>
</feature>
<evidence type="ECO:0000256" key="1">
    <source>
        <dbReference type="SAM" id="MobiDB-lite"/>
    </source>
</evidence>
<feature type="compositionally biased region" description="Low complexity" evidence="1">
    <location>
        <begin position="515"/>
        <end position="529"/>
    </location>
</feature>
<dbReference type="EMBL" id="MU858051">
    <property type="protein sequence ID" value="KAK4218723.1"/>
    <property type="molecule type" value="Genomic_DNA"/>
</dbReference>
<dbReference type="Proteomes" id="UP001301769">
    <property type="component" value="Unassembled WGS sequence"/>
</dbReference>
<protein>
    <submittedName>
        <fullName evidence="2">Uncharacterized protein</fullName>
    </submittedName>
</protein>
<reference evidence="2" key="2">
    <citation type="submission" date="2023-05" db="EMBL/GenBank/DDBJ databases">
        <authorList>
            <consortium name="Lawrence Berkeley National Laboratory"/>
            <person name="Steindorff A."/>
            <person name="Hensen N."/>
            <person name="Bonometti L."/>
            <person name="Westerberg I."/>
            <person name="Brannstrom I.O."/>
            <person name="Guillou S."/>
            <person name="Cros-Aarteil S."/>
            <person name="Calhoun S."/>
            <person name="Haridas S."/>
            <person name="Kuo A."/>
            <person name="Mondo S."/>
            <person name="Pangilinan J."/>
            <person name="Riley R."/>
            <person name="Labutti K."/>
            <person name="Andreopoulos B."/>
            <person name="Lipzen A."/>
            <person name="Chen C."/>
            <person name="Yanf M."/>
            <person name="Daum C."/>
            <person name="Ng V."/>
            <person name="Clum A."/>
            <person name="Ohm R."/>
            <person name="Martin F."/>
            <person name="Silar P."/>
            <person name="Natvig D."/>
            <person name="Lalanne C."/>
            <person name="Gautier V."/>
            <person name="Ament-Velasquez S.L."/>
            <person name="Kruys A."/>
            <person name="Hutchinson M.I."/>
            <person name="Powell A.J."/>
            <person name="Barry K."/>
            <person name="Miller A.N."/>
            <person name="Grigoriev I.V."/>
            <person name="Debuchy R."/>
            <person name="Gladieux P."/>
            <person name="Thoren M.H."/>
            <person name="Johannesson H."/>
        </authorList>
    </citation>
    <scope>NUCLEOTIDE SEQUENCE</scope>
    <source>
        <strain evidence="2">PSN293</strain>
    </source>
</reference>
<feature type="region of interest" description="Disordered" evidence="1">
    <location>
        <begin position="401"/>
        <end position="581"/>
    </location>
</feature>
<dbReference type="AlphaFoldDB" id="A0AAN7BCB4"/>
<proteinExistence type="predicted"/>
<feature type="region of interest" description="Disordered" evidence="1">
    <location>
        <begin position="616"/>
        <end position="683"/>
    </location>
</feature>
<feature type="compositionally biased region" description="Basic and acidic residues" evidence="1">
    <location>
        <begin position="498"/>
        <end position="514"/>
    </location>
</feature>
<feature type="compositionally biased region" description="Basic and acidic residues" evidence="1">
    <location>
        <begin position="401"/>
        <end position="411"/>
    </location>
</feature>
<accession>A0AAN7BCB4</accession>